<evidence type="ECO:0000259" key="2">
    <source>
        <dbReference type="Pfam" id="PF25356"/>
    </source>
</evidence>
<accession>A0A504YPS5</accession>
<sequence>MSRNRKHFRYSDWDASLDVNDYATQRTIHKALVYAVYRYSLEPSERISIDHALRILDKYHRRKHAECMLHLLEDQMVFRKIRHDGNNPFRTRLAYKELVGFRRDLKHKYHFVMLINSEMSHVRYYEVYKCKYKEDVDMIERCIFKAMEDPDSILRSNDQSYVNQAPSETTAELPTQISRRIQTSTNGDTTFYTNSYRRSKSTSPTNASNGYKVNEYTSPFMSSSRKAVNAVPCSPPPIRTEARTATHERVVPPLSTLPRTRSTSPTYVAYSTSVLNESLPIRNERVLAVASRPPGGQSSSLVYTNGYQKCANKTKTISVLPKSARPQSSAFAHSSDHRSDVVERRTTVPTVSFTPVQSETNSFIYSGGYPCDKKRTPKSEPVRYISIPCYSIQRESNSKVYPRVKSPIMSQQSKSLESAPANELTFSLMSPRGYPDRVDAAQSSWYHSKKSTNHQEQSPQRGYSRDYPDSIFGLQNNDRAQETSTPDIPMRQDAPSTVYFNPSLGNMYEPEKPMQIPSKTDPENFITLVNKTIDSGYGDVTSLSSDVVDDIVTAIPASLRSTPENFPDRFSVHRISPQDNRLSQAAKLLSVSLPFINSTSLASPEKLRREAVLSMADLTYLNYGNTGLMVSEQNGPIYLYAARQPAIRSKQSVLSWDKQDSDQYFSNNIFKNKY</sequence>
<evidence type="ECO:0000256" key="1">
    <source>
        <dbReference type="SAM" id="MobiDB-lite"/>
    </source>
</evidence>
<feature type="region of interest" description="Disordered" evidence="1">
    <location>
        <begin position="322"/>
        <end position="346"/>
    </location>
</feature>
<organism evidence="3 4">
    <name type="scientific">Fasciola gigantica</name>
    <name type="common">Giant liver fluke</name>
    <dbReference type="NCBI Taxonomy" id="46835"/>
    <lineage>
        <taxon>Eukaryota</taxon>
        <taxon>Metazoa</taxon>
        <taxon>Spiralia</taxon>
        <taxon>Lophotrochozoa</taxon>
        <taxon>Platyhelminthes</taxon>
        <taxon>Trematoda</taxon>
        <taxon>Digenea</taxon>
        <taxon>Plagiorchiida</taxon>
        <taxon>Echinostomata</taxon>
        <taxon>Echinostomatoidea</taxon>
        <taxon>Fasciolidae</taxon>
        <taxon>Fasciola</taxon>
    </lineage>
</organism>
<feature type="region of interest" description="Disordered" evidence="1">
    <location>
        <begin position="185"/>
        <end position="210"/>
    </location>
</feature>
<feature type="region of interest" description="Disordered" evidence="1">
    <location>
        <begin position="446"/>
        <end position="474"/>
    </location>
</feature>
<feature type="compositionally biased region" description="Basic and acidic residues" evidence="1">
    <location>
        <begin position="334"/>
        <end position="346"/>
    </location>
</feature>
<evidence type="ECO:0000313" key="4">
    <source>
        <dbReference type="Proteomes" id="UP000316759"/>
    </source>
</evidence>
<comment type="caution">
    <text evidence="3">The sequence shown here is derived from an EMBL/GenBank/DDBJ whole genome shotgun (WGS) entry which is preliminary data.</text>
</comment>
<proteinExistence type="predicted"/>
<dbReference type="Proteomes" id="UP000316759">
    <property type="component" value="Unassembled WGS sequence"/>
</dbReference>
<name>A0A504YPS5_FASGI</name>
<reference evidence="3 4" key="1">
    <citation type="submission" date="2019-04" db="EMBL/GenBank/DDBJ databases">
        <title>Annotation for the trematode Fasciola gigantica.</title>
        <authorList>
            <person name="Choi Y.-J."/>
        </authorList>
    </citation>
    <scope>NUCLEOTIDE SEQUENCE [LARGE SCALE GENOMIC DNA]</scope>
    <source>
        <strain evidence="3">Uganda_cow_1</strain>
    </source>
</reference>
<dbReference type="EMBL" id="SUNJ01010088">
    <property type="protein sequence ID" value="TPP59927.1"/>
    <property type="molecule type" value="Genomic_DNA"/>
</dbReference>
<dbReference type="OrthoDB" id="6245487at2759"/>
<evidence type="ECO:0000313" key="3">
    <source>
        <dbReference type="EMBL" id="TPP59927.1"/>
    </source>
</evidence>
<feature type="domain" description="Trematode PH-like" evidence="2">
    <location>
        <begin position="25"/>
        <end position="152"/>
    </location>
</feature>
<dbReference type="Pfam" id="PF25356">
    <property type="entry name" value="PH_trem"/>
    <property type="match status" value="1"/>
</dbReference>
<keyword evidence="4" id="KW-1185">Reference proteome</keyword>
<dbReference type="InterPro" id="IPR057376">
    <property type="entry name" value="PH_trem"/>
</dbReference>
<dbReference type="AlphaFoldDB" id="A0A504YPS5"/>
<gene>
    <name evidence="3" type="ORF">FGIG_08792</name>
</gene>
<protein>
    <recommendedName>
        <fullName evidence="2">Trematode PH-like domain-containing protein</fullName>
    </recommendedName>
</protein>